<reference evidence="1" key="2">
    <citation type="journal article" date="2014" name="ISME J.">
        <title>Microbial stratification in low pH oxic and suboxic macroscopic growths along an acid mine drainage.</title>
        <authorList>
            <person name="Mendez-Garcia C."/>
            <person name="Mesa V."/>
            <person name="Sprenger R.R."/>
            <person name="Richter M."/>
            <person name="Diez M.S."/>
            <person name="Solano J."/>
            <person name="Bargiela R."/>
            <person name="Golyshina O.V."/>
            <person name="Manteca A."/>
            <person name="Ramos J.L."/>
            <person name="Gallego J.R."/>
            <person name="Llorente I."/>
            <person name="Martins Dos Santos V.A."/>
            <person name="Jensen O.N."/>
            <person name="Pelaez A.I."/>
            <person name="Sanchez J."/>
            <person name="Ferrer M."/>
        </authorList>
    </citation>
    <scope>NUCLEOTIDE SEQUENCE</scope>
</reference>
<proteinExistence type="predicted"/>
<protein>
    <submittedName>
        <fullName evidence="1">Threonine synthase</fullName>
    </submittedName>
</protein>
<organism evidence="1">
    <name type="scientific">mine drainage metagenome</name>
    <dbReference type="NCBI Taxonomy" id="410659"/>
    <lineage>
        <taxon>unclassified sequences</taxon>
        <taxon>metagenomes</taxon>
        <taxon>ecological metagenomes</taxon>
    </lineage>
</organism>
<evidence type="ECO:0000313" key="1">
    <source>
        <dbReference type="EMBL" id="EQD46271.1"/>
    </source>
</evidence>
<feature type="non-terminal residue" evidence="1">
    <location>
        <position position="96"/>
    </location>
</feature>
<sequence length="96" mass="10466">MSFATGLICRECGTAYPAEARYACEFCFGPLEVSYDLESARGVVTREVIESGPASIWRYAPLLPDPGSSPVDLGAGWTPLRRASRLAEVLGVRELW</sequence>
<accession>T0ZDR2</accession>
<dbReference type="Gene3D" id="3.40.50.1100">
    <property type="match status" value="1"/>
</dbReference>
<gene>
    <name evidence="1" type="ORF">B1B_12690</name>
</gene>
<dbReference type="InterPro" id="IPR036052">
    <property type="entry name" value="TrpB-like_PALP_sf"/>
</dbReference>
<name>T0ZDR2_9ZZZZ</name>
<dbReference type="EMBL" id="AUZY01008330">
    <property type="protein sequence ID" value="EQD46271.1"/>
    <property type="molecule type" value="Genomic_DNA"/>
</dbReference>
<comment type="caution">
    <text evidence="1">The sequence shown here is derived from an EMBL/GenBank/DDBJ whole genome shotgun (WGS) entry which is preliminary data.</text>
</comment>
<dbReference type="AlphaFoldDB" id="T0ZDR2"/>
<reference evidence="1" key="1">
    <citation type="submission" date="2013-08" db="EMBL/GenBank/DDBJ databases">
        <authorList>
            <person name="Mendez C."/>
            <person name="Richter M."/>
            <person name="Ferrer M."/>
            <person name="Sanchez J."/>
        </authorList>
    </citation>
    <scope>NUCLEOTIDE SEQUENCE</scope>
</reference>
<dbReference type="SUPFAM" id="SSF53686">
    <property type="entry name" value="Tryptophan synthase beta subunit-like PLP-dependent enzymes"/>
    <property type="match status" value="1"/>
</dbReference>